<proteinExistence type="inferred from homology"/>
<dbReference type="PANTHER" id="PTHR11567">
    <property type="entry name" value="ACID PHOSPHATASE-RELATED"/>
    <property type="match status" value="1"/>
</dbReference>
<comment type="caution">
    <text evidence="3">The sequence shown here is derived from an EMBL/GenBank/DDBJ whole genome shotgun (WGS) entry which is preliminary data.</text>
</comment>
<dbReference type="InterPro" id="IPR000560">
    <property type="entry name" value="His_Pase_clade-2"/>
</dbReference>
<dbReference type="InterPro" id="IPR050645">
    <property type="entry name" value="Histidine_acid_phosphatase"/>
</dbReference>
<dbReference type="InterPro" id="IPR029033">
    <property type="entry name" value="His_PPase_superfam"/>
</dbReference>
<feature type="non-terminal residue" evidence="3">
    <location>
        <position position="1"/>
    </location>
</feature>
<feature type="non-terminal residue" evidence="3">
    <location>
        <position position="306"/>
    </location>
</feature>
<organism evidence="3 4">
    <name type="scientific">Rhizopus stolonifer</name>
    <name type="common">Rhizopus nigricans</name>
    <dbReference type="NCBI Taxonomy" id="4846"/>
    <lineage>
        <taxon>Eukaryota</taxon>
        <taxon>Fungi</taxon>
        <taxon>Fungi incertae sedis</taxon>
        <taxon>Mucoromycota</taxon>
        <taxon>Mucoromycotina</taxon>
        <taxon>Mucoromycetes</taxon>
        <taxon>Mucorales</taxon>
        <taxon>Mucorineae</taxon>
        <taxon>Rhizopodaceae</taxon>
        <taxon>Rhizopus</taxon>
    </lineage>
</organism>
<dbReference type="Gene3D" id="3.40.50.1240">
    <property type="entry name" value="Phosphoglycerate mutase-like"/>
    <property type="match status" value="1"/>
</dbReference>
<comment type="similarity">
    <text evidence="1">Belongs to the histidine acid phosphatase family.</text>
</comment>
<dbReference type="PANTHER" id="PTHR11567:SF110">
    <property type="entry name" value="2-PHOSPHOXYLOSE PHOSPHATASE 1"/>
    <property type="match status" value="1"/>
</dbReference>
<dbReference type="EMBL" id="PJQM01007744">
    <property type="protein sequence ID" value="RCH77776.1"/>
    <property type="molecule type" value="Genomic_DNA"/>
</dbReference>
<keyword evidence="4" id="KW-1185">Reference proteome</keyword>
<dbReference type="OrthoDB" id="10257284at2759"/>
<evidence type="ECO:0000313" key="3">
    <source>
        <dbReference type="EMBL" id="RCH77776.1"/>
    </source>
</evidence>
<dbReference type="STRING" id="4846.A0A367IJH3"/>
<dbReference type="Pfam" id="PF00328">
    <property type="entry name" value="His_Phos_2"/>
    <property type="match status" value="1"/>
</dbReference>
<evidence type="ECO:0000313" key="4">
    <source>
        <dbReference type="Proteomes" id="UP000253551"/>
    </source>
</evidence>
<gene>
    <name evidence="3" type="ORF">CU098_000142</name>
</gene>
<dbReference type="Proteomes" id="UP000253551">
    <property type="component" value="Unassembled WGS sequence"/>
</dbReference>
<accession>A0A367IJH3</accession>
<sequence>RRLEKLVPAVWNLCDANASMFATIAEFNRQKITHHHVPVERVLETDTTESKQVPIPSGGCYYGQLTTLGRYRMNTLGQHLRAFYIDKLKFLPDVYDEETTYLRSSDYPRTQESIQQLVGGGLYPQDKRPMDFTGFQLRVRDPRDDLMFPNPMCYKLRSLSKQFTQKVAELTQEQCKSISDRLRDHVEDVSLTSHPSANGILDTLVAAKVHGYDLPQEIDDQLLHDLEDVVVKEWFYGAMVSADVRRLGLGRLMGVIRDRMVRKQEQREKTKLAVYSGHDTTVGPLLILLNAFDQRWPPFGSAVLFE</sequence>
<dbReference type="AlphaFoldDB" id="A0A367IJH3"/>
<protein>
    <submittedName>
        <fullName evidence="3">Uncharacterized protein</fullName>
    </submittedName>
</protein>
<name>A0A367IJH3_RHIST</name>
<evidence type="ECO:0000256" key="1">
    <source>
        <dbReference type="ARBA" id="ARBA00005375"/>
    </source>
</evidence>
<reference evidence="3 4" key="1">
    <citation type="journal article" date="2018" name="G3 (Bethesda)">
        <title>Phylogenetic and Phylogenomic Definition of Rhizopus Species.</title>
        <authorList>
            <person name="Gryganskyi A.P."/>
            <person name="Golan J."/>
            <person name="Dolatabadi S."/>
            <person name="Mondo S."/>
            <person name="Robb S."/>
            <person name="Idnurm A."/>
            <person name="Muszewska A."/>
            <person name="Steczkiewicz K."/>
            <person name="Masonjones S."/>
            <person name="Liao H.L."/>
            <person name="Gajdeczka M.T."/>
            <person name="Anike F."/>
            <person name="Vuek A."/>
            <person name="Anishchenko I.M."/>
            <person name="Voigt K."/>
            <person name="de Hoog G.S."/>
            <person name="Smith M.E."/>
            <person name="Heitman J."/>
            <person name="Vilgalys R."/>
            <person name="Stajich J.E."/>
        </authorList>
    </citation>
    <scope>NUCLEOTIDE SEQUENCE [LARGE SCALE GENOMIC DNA]</scope>
    <source>
        <strain evidence="3 4">LSU 92-RS-03</strain>
    </source>
</reference>
<keyword evidence="2" id="KW-0378">Hydrolase</keyword>
<evidence type="ECO:0000256" key="2">
    <source>
        <dbReference type="ARBA" id="ARBA00022801"/>
    </source>
</evidence>
<dbReference type="SUPFAM" id="SSF53254">
    <property type="entry name" value="Phosphoglycerate mutase-like"/>
    <property type="match status" value="1"/>
</dbReference>
<dbReference type="CDD" id="cd07061">
    <property type="entry name" value="HP_HAP_like"/>
    <property type="match status" value="1"/>
</dbReference>
<dbReference type="GO" id="GO:0016791">
    <property type="term" value="F:phosphatase activity"/>
    <property type="evidence" value="ECO:0007669"/>
    <property type="project" value="TreeGrafter"/>
</dbReference>